<dbReference type="GO" id="GO:0005634">
    <property type="term" value="C:nucleus"/>
    <property type="evidence" value="ECO:0007669"/>
    <property type="project" value="UniProtKB-SubCell"/>
</dbReference>
<evidence type="ECO:0000313" key="10">
    <source>
        <dbReference type="Proteomes" id="UP000593567"/>
    </source>
</evidence>
<evidence type="ECO:0000256" key="4">
    <source>
        <dbReference type="ARBA" id="ARBA00023242"/>
    </source>
</evidence>
<evidence type="ECO:0000313" key="9">
    <source>
        <dbReference type="EMBL" id="KAF6026922.1"/>
    </source>
</evidence>
<dbReference type="PANTHER" id="PTHR46123">
    <property type="entry name" value="MIX-TYPE HOMEOBOX GENE 1-RELATED"/>
    <property type="match status" value="1"/>
</dbReference>
<protein>
    <submittedName>
        <fullName evidence="9">PROP1</fullName>
    </submittedName>
</protein>
<dbReference type="GO" id="GO:0000977">
    <property type="term" value="F:RNA polymerase II transcription regulatory region sequence-specific DNA binding"/>
    <property type="evidence" value="ECO:0007669"/>
    <property type="project" value="TreeGrafter"/>
</dbReference>
<reference evidence="9" key="1">
    <citation type="submission" date="2020-06" db="EMBL/GenBank/DDBJ databases">
        <title>Draft genome of Bugula neritina, a colonial animal packing powerful symbionts and potential medicines.</title>
        <authorList>
            <person name="Rayko M."/>
        </authorList>
    </citation>
    <scope>NUCLEOTIDE SEQUENCE [LARGE SCALE GENOMIC DNA]</scope>
    <source>
        <strain evidence="9">Kwan_BN1</strain>
    </source>
</reference>
<feature type="region of interest" description="Disordered" evidence="7">
    <location>
        <begin position="32"/>
        <end position="67"/>
    </location>
</feature>
<dbReference type="PROSITE" id="PS00027">
    <property type="entry name" value="HOMEOBOX_1"/>
    <property type="match status" value="1"/>
</dbReference>
<proteinExistence type="predicted"/>
<dbReference type="InterPro" id="IPR001356">
    <property type="entry name" value="HD"/>
</dbReference>
<comment type="subcellular location">
    <subcellularLocation>
        <location evidence="1 5 6">Nucleus</location>
    </subcellularLocation>
</comment>
<keyword evidence="10" id="KW-1185">Reference proteome</keyword>
<dbReference type="Pfam" id="PF00046">
    <property type="entry name" value="Homeodomain"/>
    <property type="match status" value="1"/>
</dbReference>
<dbReference type="PANTHER" id="PTHR46123:SF4">
    <property type="entry name" value="MIX-TYPE HOMEOBOX GENE 1-RELATED"/>
    <property type="match status" value="1"/>
</dbReference>
<dbReference type="AlphaFoldDB" id="A0A7J7JKP7"/>
<comment type="caution">
    <text evidence="9">The sequence shown here is derived from an EMBL/GenBank/DDBJ whole genome shotgun (WGS) entry which is preliminary data.</text>
</comment>
<dbReference type="Proteomes" id="UP000593567">
    <property type="component" value="Unassembled WGS sequence"/>
</dbReference>
<dbReference type="PROSITE" id="PS50071">
    <property type="entry name" value="HOMEOBOX_2"/>
    <property type="match status" value="1"/>
</dbReference>
<dbReference type="GO" id="GO:0000981">
    <property type="term" value="F:DNA-binding transcription factor activity, RNA polymerase II-specific"/>
    <property type="evidence" value="ECO:0007669"/>
    <property type="project" value="InterPro"/>
</dbReference>
<dbReference type="CDD" id="cd00086">
    <property type="entry name" value="homeodomain"/>
    <property type="match status" value="1"/>
</dbReference>
<keyword evidence="3 5" id="KW-0371">Homeobox</keyword>
<evidence type="ECO:0000256" key="1">
    <source>
        <dbReference type="ARBA" id="ARBA00004123"/>
    </source>
</evidence>
<gene>
    <name evidence="9" type="ORF">EB796_014774</name>
</gene>
<dbReference type="OrthoDB" id="1867783at2759"/>
<feature type="domain" description="Homeobox" evidence="8">
    <location>
        <begin position="63"/>
        <end position="123"/>
    </location>
</feature>
<name>A0A7J7JKP7_BUGNE</name>
<dbReference type="InterPro" id="IPR051306">
    <property type="entry name" value="Homeobox_regulator"/>
</dbReference>
<keyword evidence="4 5" id="KW-0539">Nucleus</keyword>
<evidence type="ECO:0000256" key="6">
    <source>
        <dbReference type="RuleBase" id="RU000682"/>
    </source>
</evidence>
<evidence type="ECO:0000256" key="2">
    <source>
        <dbReference type="ARBA" id="ARBA00023125"/>
    </source>
</evidence>
<dbReference type="SUPFAM" id="SSF46689">
    <property type="entry name" value="Homeodomain-like"/>
    <property type="match status" value="1"/>
</dbReference>
<dbReference type="InterPro" id="IPR017970">
    <property type="entry name" value="Homeobox_CS"/>
</dbReference>
<dbReference type="Gene3D" id="1.10.10.60">
    <property type="entry name" value="Homeodomain-like"/>
    <property type="match status" value="1"/>
</dbReference>
<evidence type="ECO:0000256" key="3">
    <source>
        <dbReference type="ARBA" id="ARBA00023155"/>
    </source>
</evidence>
<keyword evidence="2 5" id="KW-0238">DNA-binding</keyword>
<feature type="DNA-binding region" description="Homeobox" evidence="5">
    <location>
        <begin position="65"/>
        <end position="124"/>
    </location>
</feature>
<dbReference type="InterPro" id="IPR009057">
    <property type="entry name" value="Homeodomain-like_sf"/>
</dbReference>
<accession>A0A7J7JKP7</accession>
<evidence type="ECO:0000259" key="8">
    <source>
        <dbReference type="PROSITE" id="PS50071"/>
    </source>
</evidence>
<organism evidence="9 10">
    <name type="scientific">Bugula neritina</name>
    <name type="common">Brown bryozoan</name>
    <name type="synonym">Sertularia neritina</name>
    <dbReference type="NCBI Taxonomy" id="10212"/>
    <lineage>
        <taxon>Eukaryota</taxon>
        <taxon>Metazoa</taxon>
        <taxon>Spiralia</taxon>
        <taxon>Lophotrochozoa</taxon>
        <taxon>Bryozoa</taxon>
        <taxon>Gymnolaemata</taxon>
        <taxon>Cheilostomatida</taxon>
        <taxon>Flustrina</taxon>
        <taxon>Buguloidea</taxon>
        <taxon>Bugulidae</taxon>
        <taxon>Bugula</taxon>
    </lineage>
</organism>
<evidence type="ECO:0000256" key="7">
    <source>
        <dbReference type="SAM" id="MobiDB-lite"/>
    </source>
</evidence>
<dbReference type="SMART" id="SM00389">
    <property type="entry name" value="HOX"/>
    <property type="match status" value="1"/>
</dbReference>
<evidence type="ECO:0000256" key="5">
    <source>
        <dbReference type="PROSITE-ProRule" id="PRU00108"/>
    </source>
</evidence>
<dbReference type="EMBL" id="VXIV02002182">
    <property type="protein sequence ID" value="KAF6026922.1"/>
    <property type="molecule type" value="Genomic_DNA"/>
</dbReference>
<sequence length="177" mass="20156">MEPSPSFALKSKFSSHLDSLDVYKLDRIFKGTSFGADSPSGSIDSGVYDDEEDCPSVDSTSERKYRKQRTVFEPSQIAALEDMFSKNQYPSSEDYDKLSCKISIDEQRLRIWFQNRRARHRRLMKSSPAHLSPMSPLSIPSALSMSRSALTAPQFPDFPPPHLFYGKPPFLPFFLPH</sequence>